<evidence type="ECO:0000256" key="13">
    <source>
        <dbReference type="ARBA" id="ARBA00055119"/>
    </source>
</evidence>
<dbReference type="FunFam" id="1.10.579.10:FF:000002">
    <property type="entry name" value="Deoxyribodipyrimidine photolyase"/>
    <property type="match status" value="1"/>
</dbReference>
<keyword evidence="10 15" id="KW-0456">Lyase</keyword>
<gene>
    <name evidence="15" type="ORF">HaLaN_16580</name>
</gene>
<comment type="similarity">
    <text evidence="2">Belongs to the DNA photolyase class-2 family.</text>
</comment>
<dbReference type="Gene3D" id="1.25.40.80">
    <property type="match status" value="1"/>
</dbReference>
<dbReference type="InterPro" id="IPR036134">
    <property type="entry name" value="Crypto/Photolyase_FAD-like_sf"/>
</dbReference>
<dbReference type="SUPFAM" id="SSF52425">
    <property type="entry name" value="Cryptochrome/photolyase, N-terminal domain"/>
    <property type="match status" value="1"/>
</dbReference>
<evidence type="ECO:0000313" key="16">
    <source>
        <dbReference type="Proteomes" id="UP000485058"/>
    </source>
</evidence>
<dbReference type="InterPro" id="IPR052219">
    <property type="entry name" value="Photolyase_Class-2"/>
</dbReference>
<evidence type="ECO:0000313" key="15">
    <source>
        <dbReference type="EMBL" id="GFH19611.1"/>
    </source>
</evidence>
<dbReference type="AlphaFoldDB" id="A0A699ZBX8"/>
<evidence type="ECO:0000256" key="1">
    <source>
        <dbReference type="ARBA" id="ARBA00001974"/>
    </source>
</evidence>
<dbReference type="PROSITE" id="PS01083">
    <property type="entry name" value="DNA_PHOTOLYASES_2_1"/>
    <property type="match status" value="1"/>
</dbReference>
<protein>
    <recommendedName>
        <fullName evidence="4">Deoxyribodipyrimidine photo-lyase</fullName>
        <ecNumber evidence="3">4.1.99.3</ecNumber>
    </recommendedName>
    <alternativeName>
        <fullName evidence="11">DNA photolyase</fullName>
    </alternativeName>
</protein>
<dbReference type="Gene3D" id="1.10.579.10">
    <property type="entry name" value="DNA Cyclobutane Dipyrimidine Photolyase, subunit A, domain 3"/>
    <property type="match status" value="1"/>
</dbReference>
<dbReference type="Gene3D" id="3.40.50.620">
    <property type="entry name" value="HUPs"/>
    <property type="match status" value="1"/>
</dbReference>
<dbReference type="GO" id="GO:0000719">
    <property type="term" value="P:photoreactive repair"/>
    <property type="evidence" value="ECO:0007669"/>
    <property type="project" value="TreeGrafter"/>
</dbReference>
<proteinExistence type="inferred from homology"/>
<dbReference type="InterPro" id="IPR014729">
    <property type="entry name" value="Rossmann-like_a/b/a_fold"/>
</dbReference>
<feature type="domain" description="Photolyase/cryptochrome alpha/beta" evidence="14">
    <location>
        <begin position="1"/>
        <end position="80"/>
    </location>
</feature>
<evidence type="ECO:0000256" key="6">
    <source>
        <dbReference type="ARBA" id="ARBA00022763"/>
    </source>
</evidence>
<keyword evidence="16" id="KW-1185">Reference proteome</keyword>
<dbReference type="PANTHER" id="PTHR10211:SF0">
    <property type="entry name" value="DEOXYRIBODIPYRIMIDINE PHOTO-LYASE"/>
    <property type="match status" value="1"/>
</dbReference>
<evidence type="ECO:0000256" key="10">
    <source>
        <dbReference type="ARBA" id="ARBA00023239"/>
    </source>
</evidence>
<dbReference type="InterPro" id="IPR036155">
    <property type="entry name" value="Crypto/Photolyase_N_sf"/>
</dbReference>
<accession>A0A699ZBX8</accession>
<dbReference type="GO" id="GO:0003904">
    <property type="term" value="F:deoxyribodipyrimidine photo-lyase activity"/>
    <property type="evidence" value="ECO:0007669"/>
    <property type="project" value="UniProtKB-EC"/>
</dbReference>
<comment type="catalytic activity">
    <reaction evidence="12">
        <text>cyclobutadipyrimidine (in DNA) = 2 pyrimidine residues (in DNA).</text>
        <dbReference type="EC" id="4.1.99.3"/>
    </reaction>
</comment>
<evidence type="ECO:0000256" key="5">
    <source>
        <dbReference type="ARBA" id="ARBA00022630"/>
    </source>
</evidence>
<evidence type="ECO:0000256" key="2">
    <source>
        <dbReference type="ARBA" id="ARBA00006409"/>
    </source>
</evidence>
<evidence type="ECO:0000256" key="4">
    <source>
        <dbReference type="ARBA" id="ARBA00014046"/>
    </source>
</evidence>
<evidence type="ECO:0000256" key="9">
    <source>
        <dbReference type="ARBA" id="ARBA00023204"/>
    </source>
</evidence>
<name>A0A699ZBX8_HAELA</name>
<dbReference type="EC" id="4.1.99.3" evidence="3"/>
<keyword evidence="8" id="KW-0238">DNA-binding</keyword>
<keyword evidence="5" id="KW-0285">Flavoprotein</keyword>
<evidence type="ECO:0000256" key="11">
    <source>
        <dbReference type="ARBA" id="ARBA00031671"/>
    </source>
</evidence>
<sequence length="350" mass="39174">MLRGLRELAAKLGDKDIAFFMLKGDPTDTLPQLVEQTGAGLLVTDFSPLRVGRQWRTQVAERLPGSTVMVEVDAHNVVPCWVVSNKRETAARTIRPKVHKALPEFLVPFPATPTAPAAWARTPGLLQPEPVDWEGLLREVLARGADVPEVVWCVPGEAAARAALDGPAGFLSPARLALYAAKRNDPNAQALSNMSPYLHYGQIAPARAALEAAKHRARYKEAVEGFLEELVVRRELADNFCQFTPDYDNISCAAAWARESLDLHRSDPRPYSYTRAQWEEGRTHDELWNACQLEMVHLGKMHGFMRMYWAKKILEWTASPEDAIELAIYLNDKYELDGRDPNGYVGVMWS</sequence>
<dbReference type="Proteomes" id="UP000485058">
    <property type="component" value="Unassembled WGS sequence"/>
</dbReference>
<dbReference type="Pfam" id="PF00875">
    <property type="entry name" value="DNA_photolyase"/>
    <property type="match status" value="1"/>
</dbReference>
<dbReference type="PANTHER" id="PTHR10211">
    <property type="entry name" value="DEOXYRIBODIPYRIMIDINE PHOTOLYASE"/>
    <property type="match status" value="1"/>
</dbReference>
<comment type="cofactor">
    <cofactor evidence="1">
        <name>FAD</name>
        <dbReference type="ChEBI" id="CHEBI:57692"/>
    </cofactor>
</comment>
<evidence type="ECO:0000259" key="14">
    <source>
        <dbReference type="PROSITE" id="PS51645"/>
    </source>
</evidence>
<feature type="non-terminal residue" evidence="15">
    <location>
        <position position="1"/>
    </location>
</feature>
<evidence type="ECO:0000256" key="12">
    <source>
        <dbReference type="ARBA" id="ARBA00033999"/>
    </source>
</evidence>
<reference evidence="15 16" key="1">
    <citation type="submission" date="2020-02" db="EMBL/GenBank/DDBJ databases">
        <title>Draft genome sequence of Haematococcus lacustris strain NIES-144.</title>
        <authorList>
            <person name="Morimoto D."/>
            <person name="Nakagawa S."/>
            <person name="Yoshida T."/>
            <person name="Sawayama S."/>
        </authorList>
    </citation>
    <scope>NUCLEOTIDE SEQUENCE [LARGE SCALE GENOMIC DNA]</scope>
    <source>
        <strain evidence="15 16">NIES-144</strain>
    </source>
</reference>
<dbReference type="InterPro" id="IPR006050">
    <property type="entry name" value="DNA_photolyase_N"/>
</dbReference>
<evidence type="ECO:0000256" key="8">
    <source>
        <dbReference type="ARBA" id="ARBA00023125"/>
    </source>
</evidence>
<comment type="caution">
    <text evidence="15">The sequence shown here is derived from an EMBL/GenBank/DDBJ whole genome shotgun (WGS) entry which is preliminary data.</text>
</comment>
<dbReference type="PROSITE" id="PS51645">
    <property type="entry name" value="PHR_CRY_ALPHA_BETA"/>
    <property type="match status" value="1"/>
</dbReference>
<evidence type="ECO:0000256" key="3">
    <source>
        <dbReference type="ARBA" id="ARBA00013149"/>
    </source>
</evidence>
<keyword evidence="9" id="KW-0234">DNA repair</keyword>
<evidence type="ECO:0000256" key="7">
    <source>
        <dbReference type="ARBA" id="ARBA00022827"/>
    </source>
</evidence>
<dbReference type="EMBL" id="BLLF01001490">
    <property type="protein sequence ID" value="GFH19611.1"/>
    <property type="molecule type" value="Genomic_DNA"/>
</dbReference>
<dbReference type="FunFam" id="1.25.40.80:FF:000004">
    <property type="entry name" value="Deoxyribodipyrimidine photolyase"/>
    <property type="match status" value="1"/>
</dbReference>
<organism evidence="15 16">
    <name type="scientific">Haematococcus lacustris</name>
    <name type="common">Green alga</name>
    <name type="synonym">Haematococcus pluvialis</name>
    <dbReference type="NCBI Taxonomy" id="44745"/>
    <lineage>
        <taxon>Eukaryota</taxon>
        <taxon>Viridiplantae</taxon>
        <taxon>Chlorophyta</taxon>
        <taxon>core chlorophytes</taxon>
        <taxon>Chlorophyceae</taxon>
        <taxon>CS clade</taxon>
        <taxon>Chlamydomonadales</taxon>
        <taxon>Haematococcaceae</taxon>
        <taxon>Haematococcus</taxon>
    </lineage>
</organism>
<comment type="function">
    <text evidence="13">Involved in repair of UV radiation-induced DNA damage. Catalyzes the light-dependent monomerization (300-600 nm) of cyclobutylpyrimidine dimers (CPDs), which are formed between adjacent bases on the same DNA strand upon exposure to ultraviolet radiation. Required for plant survival in the presence of UV-B light. Not involved in the repair of (6-4) photoproducts.</text>
</comment>
<dbReference type="GO" id="GO:0003677">
    <property type="term" value="F:DNA binding"/>
    <property type="evidence" value="ECO:0007669"/>
    <property type="project" value="UniProtKB-KW"/>
</dbReference>
<keyword evidence="7" id="KW-0274">FAD</keyword>
<dbReference type="InterPro" id="IPR032673">
    <property type="entry name" value="DNA_photolyase_2_CS"/>
</dbReference>
<feature type="non-terminal residue" evidence="15">
    <location>
        <position position="350"/>
    </location>
</feature>
<keyword evidence="6" id="KW-0227">DNA damage</keyword>
<dbReference type="SUPFAM" id="SSF48173">
    <property type="entry name" value="Cryptochrome/photolyase FAD-binding domain"/>
    <property type="match status" value="1"/>
</dbReference>